<dbReference type="GO" id="GO:0016747">
    <property type="term" value="F:acyltransferase activity, transferring groups other than amino-acyl groups"/>
    <property type="evidence" value="ECO:0007669"/>
    <property type="project" value="InterPro"/>
</dbReference>
<dbReference type="InterPro" id="IPR011141">
    <property type="entry name" value="Polyketide_synthase_type-III"/>
</dbReference>
<comment type="similarity">
    <text evidence="1 5">Belongs to the thiolase-like superfamily. Chalcone/stilbene synthases family.</text>
</comment>
<organism evidence="8">
    <name type="scientific">Clausia aprica</name>
    <dbReference type="NCBI Taxonomy" id="278950"/>
    <lineage>
        <taxon>Eukaryota</taxon>
        <taxon>Viridiplantae</taxon>
        <taxon>Streptophyta</taxon>
        <taxon>Embryophyta</taxon>
        <taxon>Tracheophyta</taxon>
        <taxon>Spermatophyta</taxon>
        <taxon>Magnoliopsida</taxon>
        <taxon>eudicotyledons</taxon>
        <taxon>Gunneridae</taxon>
        <taxon>Pentapetalae</taxon>
        <taxon>rosids</taxon>
        <taxon>malvids</taxon>
        <taxon>Brassicales</taxon>
        <taxon>Brassicaceae</taxon>
        <taxon>Dontostemoneae</taxon>
        <taxon>Clausia</taxon>
    </lineage>
</organism>
<reference evidence="8" key="1">
    <citation type="submission" date="2014-05" db="EMBL/GenBank/DDBJ databases">
        <authorList>
            <person name="Chronopoulou M."/>
        </authorList>
    </citation>
    <scope>NUCLEOTIDE SEQUENCE</scope>
</reference>
<accession>A0A173QN60</accession>
<dbReference type="FunFam" id="3.40.47.10:FF:000014">
    <property type="entry name" value="Chalcone synthase 1"/>
    <property type="match status" value="1"/>
</dbReference>
<keyword evidence="2 5" id="KW-0808">Transferase</keyword>
<protein>
    <submittedName>
        <fullName evidence="8">Chalcone synthase</fullName>
    </submittedName>
</protein>
<evidence type="ECO:0000313" key="8">
    <source>
        <dbReference type="EMBL" id="CDU44195.1"/>
    </source>
</evidence>
<dbReference type="PIRSF" id="PIRSF000451">
    <property type="entry name" value="PKS_III"/>
    <property type="match status" value="1"/>
</dbReference>
<dbReference type="InterPro" id="IPR012328">
    <property type="entry name" value="Chalcone/stilbene_synt_C"/>
</dbReference>
<feature type="active site" description="Acyl-thioester intermediate" evidence="4">
    <location>
        <position position="165"/>
    </location>
</feature>
<evidence type="ECO:0000259" key="7">
    <source>
        <dbReference type="Pfam" id="PF02797"/>
    </source>
</evidence>
<dbReference type="EMBL" id="LK937313">
    <property type="protein sequence ID" value="CDU44195.1"/>
    <property type="molecule type" value="Genomic_DNA"/>
</dbReference>
<proteinExistence type="inferred from homology"/>
<evidence type="ECO:0000256" key="2">
    <source>
        <dbReference type="ARBA" id="ARBA00022679"/>
    </source>
</evidence>
<dbReference type="Pfam" id="PF00195">
    <property type="entry name" value="Chal_sti_synt_N"/>
    <property type="match status" value="1"/>
</dbReference>
<dbReference type="FunFam" id="3.40.47.10:FF:000025">
    <property type="entry name" value="Chalcone synthase 2"/>
    <property type="match status" value="1"/>
</dbReference>
<evidence type="ECO:0000256" key="1">
    <source>
        <dbReference type="ARBA" id="ARBA00005531"/>
    </source>
</evidence>
<name>A0A173QN60_9BRAS</name>
<evidence type="ECO:0000256" key="3">
    <source>
        <dbReference type="ARBA" id="ARBA00023315"/>
    </source>
</evidence>
<dbReference type="PROSITE" id="PS00441">
    <property type="entry name" value="CHALCONE_SYNTH"/>
    <property type="match status" value="1"/>
</dbReference>
<dbReference type="InterPro" id="IPR016039">
    <property type="entry name" value="Thiolase-like"/>
</dbReference>
<dbReference type="GO" id="GO:0005783">
    <property type="term" value="C:endoplasmic reticulum"/>
    <property type="evidence" value="ECO:0007669"/>
    <property type="project" value="UniProtKB-ARBA"/>
</dbReference>
<dbReference type="InterPro" id="IPR001099">
    <property type="entry name" value="Chalcone/stilbene_synt_N"/>
</dbReference>
<dbReference type="SUPFAM" id="SSF53901">
    <property type="entry name" value="Thiolase-like"/>
    <property type="match status" value="2"/>
</dbReference>
<sequence length="391" mass="42700">MSPSLEDIRKAQRADGPAGILSIGTANPSNHVIQSEYPDYYFRITNSDHMTDLKEKFKRMCDKSMIRKRHMHLTEEFLKENPDMCAYMAPSLDARQDIVVVEVPKLGKEAAMRAIKEWGQPKSKITHVVFCTTSGVDMPGADYQLTKLLGLRPSVKRLMMYQQGCFAGGTVLRLAKDLAENNRGARVLVVCSEITAVTFRGPSDTHLDSLVGQALFSDGAAALIVGSDPDTSAGEKPIFEMVSAAQTILPDSDGAIDGHLREVGLTFHLLKDVPGLISKNIEKSLEEAFKPLGISDWNSLFWVAHPGGPAILDQVEIKLGLKAEKMRATRHVLSEYGNMSSACVLFILDEMRKKSAEDGVATTGEGLDWGVLFGFGPGLTVETVVLHSVPL</sequence>
<dbReference type="CDD" id="cd00831">
    <property type="entry name" value="CHS_like"/>
    <property type="match status" value="1"/>
</dbReference>
<feature type="domain" description="Chalcone/stilbene synthase C-terminal" evidence="7">
    <location>
        <begin position="240"/>
        <end position="390"/>
    </location>
</feature>
<dbReference type="AlphaFoldDB" id="A0A173QN60"/>
<gene>
    <name evidence="8" type="primary">chs</name>
</gene>
<evidence type="ECO:0000259" key="6">
    <source>
        <dbReference type="Pfam" id="PF00195"/>
    </source>
</evidence>
<dbReference type="InterPro" id="IPR018088">
    <property type="entry name" value="Chalcone/stilbene_synthase_AS"/>
</dbReference>
<keyword evidence="3 5" id="KW-0012">Acyltransferase</keyword>
<dbReference type="Pfam" id="PF02797">
    <property type="entry name" value="Chal_sti_synt_C"/>
    <property type="match status" value="1"/>
</dbReference>
<dbReference type="Gene3D" id="3.40.47.10">
    <property type="match status" value="2"/>
</dbReference>
<dbReference type="PANTHER" id="PTHR11877">
    <property type="entry name" value="HYDROXYMETHYLGLUTARYL-COA SYNTHASE"/>
    <property type="match status" value="1"/>
</dbReference>
<evidence type="ECO:0000256" key="4">
    <source>
        <dbReference type="PIRSR" id="PIRSR000451-1"/>
    </source>
</evidence>
<evidence type="ECO:0000256" key="5">
    <source>
        <dbReference type="RuleBase" id="RU003633"/>
    </source>
</evidence>
<feature type="domain" description="Chalcone/stilbene synthase N-terminal" evidence="6">
    <location>
        <begin position="6"/>
        <end position="229"/>
    </location>
</feature>
<dbReference type="GO" id="GO:0030639">
    <property type="term" value="P:polyketide biosynthetic process"/>
    <property type="evidence" value="ECO:0007669"/>
    <property type="project" value="TreeGrafter"/>
</dbReference>
<dbReference type="PANTHER" id="PTHR11877:SF14">
    <property type="entry name" value="CHALCONE SYNTHASE"/>
    <property type="match status" value="1"/>
</dbReference>